<dbReference type="CDD" id="cd06171">
    <property type="entry name" value="Sigma70_r4"/>
    <property type="match status" value="1"/>
</dbReference>
<dbReference type="PANTHER" id="PTHR43133">
    <property type="entry name" value="RNA POLYMERASE ECF-TYPE SIGMA FACTO"/>
    <property type="match status" value="1"/>
</dbReference>
<dbReference type="NCBIfam" id="TIGR02937">
    <property type="entry name" value="sigma70-ECF"/>
    <property type="match status" value="1"/>
</dbReference>
<keyword evidence="4" id="KW-0804">Transcription</keyword>
<dbReference type="InterPro" id="IPR014327">
    <property type="entry name" value="RNA_pol_sigma70_bacteroid"/>
</dbReference>
<dbReference type="GO" id="GO:0016987">
    <property type="term" value="F:sigma factor activity"/>
    <property type="evidence" value="ECO:0007669"/>
    <property type="project" value="UniProtKB-KW"/>
</dbReference>
<keyword evidence="3" id="KW-0731">Sigma factor</keyword>
<reference evidence="7 8" key="1">
    <citation type="submission" date="2019-09" db="EMBL/GenBank/DDBJ databases">
        <title>Chitinophaga ginsengihumi sp. nov., isolated from soil of ginseng rhizosphere.</title>
        <authorList>
            <person name="Lee J."/>
        </authorList>
    </citation>
    <scope>NUCLEOTIDE SEQUENCE [LARGE SCALE GENOMIC DNA]</scope>
    <source>
        <strain evidence="7 8">BN140078</strain>
    </source>
</reference>
<evidence type="ECO:0000256" key="4">
    <source>
        <dbReference type="ARBA" id="ARBA00023163"/>
    </source>
</evidence>
<dbReference type="InterPro" id="IPR036388">
    <property type="entry name" value="WH-like_DNA-bd_sf"/>
</dbReference>
<dbReference type="EMBL" id="VUOC01000002">
    <property type="protein sequence ID" value="KAA2243361.1"/>
    <property type="molecule type" value="Genomic_DNA"/>
</dbReference>
<dbReference type="PANTHER" id="PTHR43133:SF46">
    <property type="entry name" value="RNA POLYMERASE SIGMA-70 FACTOR ECF SUBFAMILY"/>
    <property type="match status" value="1"/>
</dbReference>
<dbReference type="Proteomes" id="UP000324611">
    <property type="component" value="Unassembled WGS sequence"/>
</dbReference>
<proteinExistence type="inferred from homology"/>
<name>A0A5B2VVQ7_9BACT</name>
<feature type="domain" description="RNA polymerase sigma factor 70 region 4 type 2" evidence="6">
    <location>
        <begin position="119"/>
        <end position="170"/>
    </location>
</feature>
<dbReference type="InterPro" id="IPR014284">
    <property type="entry name" value="RNA_pol_sigma-70_dom"/>
</dbReference>
<dbReference type="GO" id="GO:0006352">
    <property type="term" value="P:DNA-templated transcription initiation"/>
    <property type="evidence" value="ECO:0007669"/>
    <property type="project" value="InterPro"/>
</dbReference>
<protein>
    <submittedName>
        <fullName evidence="7">RNA polymerase sigma-70 factor</fullName>
    </submittedName>
</protein>
<evidence type="ECO:0000256" key="3">
    <source>
        <dbReference type="ARBA" id="ARBA00023082"/>
    </source>
</evidence>
<evidence type="ECO:0000259" key="5">
    <source>
        <dbReference type="Pfam" id="PF04542"/>
    </source>
</evidence>
<feature type="domain" description="RNA polymerase sigma-70 region 2" evidence="5">
    <location>
        <begin position="20"/>
        <end position="85"/>
    </location>
</feature>
<dbReference type="InterPro" id="IPR013325">
    <property type="entry name" value="RNA_pol_sigma_r2"/>
</dbReference>
<dbReference type="Gene3D" id="1.10.10.10">
    <property type="entry name" value="Winged helix-like DNA-binding domain superfamily/Winged helix DNA-binding domain"/>
    <property type="match status" value="1"/>
</dbReference>
<accession>A0A5B2VVQ7</accession>
<comment type="similarity">
    <text evidence="1">Belongs to the sigma-70 factor family. ECF subfamily.</text>
</comment>
<evidence type="ECO:0000259" key="6">
    <source>
        <dbReference type="Pfam" id="PF08281"/>
    </source>
</evidence>
<dbReference type="Gene3D" id="1.10.1740.10">
    <property type="match status" value="1"/>
</dbReference>
<keyword evidence="8" id="KW-1185">Reference proteome</keyword>
<dbReference type="InterPro" id="IPR013324">
    <property type="entry name" value="RNA_pol_sigma_r3/r4-like"/>
</dbReference>
<dbReference type="SUPFAM" id="SSF88946">
    <property type="entry name" value="Sigma2 domain of RNA polymerase sigma factors"/>
    <property type="match status" value="1"/>
</dbReference>
<dbReference type="NCBIfam" id="TIGR02985">
    <property type="entry name" value="Sig70_bacteroi1"/>
    <property type="match status" value="1"/>
</dbReference>
<organism evidence="7 8">
    <name type="scientific">Chitinophaga agrisoli</name>
    <dbReference type="NCBI Taxonomy" id="2607653"/>
    <lineage>
        <taxon>Bacteria</taxon>
        <taxon>Pseudomonadati</taxon>
        <taxon>Bacteroidota</taxon>
        <taxon>Chitinophagia</taxon>
        <taxon>Chitinophagales</taxon>
        <taxon>Chitinophagaceae</taxon>
        <taxon>Chitinophaga</taxon>
    </lineage>
</organism>
<reference evidence="7 8" key="2">
    <citation type="submission" date="2019-09" db="EMBL/GenBank/DDBJ databases">
        <authorList>
            <person name="Jin C."/>
        </authorList>
    </citation>
    <scope>NUCLEOTIDE SEQUENCE [LARGE SCALE GENOMIC DNA]</scope>
    <source>
        <strain evidence="7 8">BN140078</strain>
    </source>
</reference>
<evidence type="ECO:0000256" key="1">
    <source>
        <dbReference type="ARBA" id="ARBA00010641"/>
    </source>
</evidence>
<evidence type="ECO:0000256" key="2">
    <source>
        <dbReference type="ARBA" id="ARBA00023015"/>
    </source>
</evidence>
<sequence>MYNFAAMSANPHPYRLFNQLFEATKDKLYAFVLKHTRDKHETEDILQHCYMKLWEHLEQVDIARIDNLLFTYARNVIIDQVRKKKASIIVLEPTLADTDLRADNTSPEKQLDLKELKAQVGSVIDKLPPKRKQVFILIRMQGMSYDEVSRQLGISKLTIKQHMHKALQFLWKETGHHYVPCLIALFLAARLI</sequence>
<keyword evidence="2" id="KW-0805">Transcription regulation</keyword>
<dbReference type="GO" id="GO:0003677">
    <property type="term" value="F:DNA binding"/>
    <property type="evidence" value="ECO:0007669"/>
    <property type="project" value="InterPro"/>
</dbReference>
<dbReference type="InterPro" id="IPR007627">
    <property type="entry name" value="RNA_pol_sigma70_r2"/>
</dbReference>
<evidence type="ECO:0000313" key="7">
    <source>
        <dbReference type="EMBL" id="KAA2243361.1"/>
    </source>
</evidence>
<dbReference type="InterPro" id="IPR013249">
    <property type="entry name" value="RNA_pol_sigma70_r4_t2"/>
</dbReference>
<dbReference type="SUPFAM" id="SSF88659">
    <property type="entry name" value="Sigma3 and sigma4 domains of RNA polymerase sigma factors"/>
    <property type="match status" value="1"/>
</dbReference>
<comment type="caution">
    <text evidence="7">The sequence shown here is derived from an EMBL/GenBank/DDBJ whole genome shotgun (WGS) entry which is preliminary data.</text>
</comment>
<gene>
    <name evidence="7" type="ORF">F0L74_12730</name>
</gene>
<dbReference type="Pfam" id="PF08281">
    <property type="entry name" value="Sigma70_r4_2"/>
    <property type="match status" value="1"/>
</dbReference>
<evidence type="ECO:0000313" key="8">
    <source>
        <dbReference type="Proteomes" id="UP000324611"/>
    </source>
</evidence>
<dbReference type="AlphaFoldDB" id="A0A5B2VVQ7"/>
<dbReference type="InterPro" id="IPR039425">
    <property type="entry name" value="RNA_pol_sigma-70-like"/>
</dbReference>
<dbReference type="Pfam" id="PF04542">
    <property type="entry name" value="Sigma70_r2"/>
    <property type="match status" value="1"/>
</dbReference>